<dbReference type="Pfam" id="PF00004">
    <property type="entry name" value="AAA"/>
    <property type="match status" value="2"/>
</dbReference>
<dbReference type="FunFam" id="3.40.50.300:FF:000216">
    <property type="entry name" value="Type VII secretion ATPase EccA"/>
    <property type="match status" value="2"/>
</dbReference>
<dbReference type="PANTHER" id="PTHR43392">
    <property type="entry name" value="AAA-TYPE ATPASE FAMILY PROTEIN / ANKYRIN REPEAT FAMILY PROTEIN"/>
    <property type="match status" value="1"/>
</dbReference>
<organism evidence="5 6">
    <name type="scientific">Granulicatella elegans ATCC 700633</name>
    <dbReference type="NCBI Taxonomy" id="626369"/>
    <lineage>
        <taxon>Bacteria</taxon>
        <taxon>Bacillati</taxon>
        <taxon>Bacillota</taxon>
        <taxon>Bacilli</taxon>
        <taxon>Lactobacillales</taxon>
        <taxon>Carnobacteriaceae</taxon>
        <taxon>Granulicatella</taxon>
    </lineage>
</organism>
<dbReference type="OrthoDB" id="9806903at2"/>
<gene>
    <name evidence="5" type="ORF">HMPREF0446_00049</name>
</gene>
<keyword evidence="3" id="KW-0067">ATP-binding</keyword>
<dbReference type="SUPFAM" id="SSF52540">
    <property type="entry name" value="P-loop containing nucleoside triphosphate hydrolases"/>
    <property type="match status" value="2"/>
</dbReference>
<comment type="similarity">
    <text evidence="1">Belongs to the CbxX/CfxQ family.</text>
</comment>
<dbReference type="InterPro" id="IPR000641">
    <property type="entry name" value="CbxX/CfxQ"/>
</dbReference>
<dbReference type="PRINTS" id="PR00819">
    <property type="entry name" value="CBXCFQXSUPER"/>
</dbReference>
<evidence type="ECO:0000256" key="2">
    <source>
        <dbReference type="ARBA" id="ARBA00022741"/>
    </source>
</evidence>
<proteinExistence type="inferred from homology"/>
<dbReference type="Gene3D" id="1.10.8.60">
    <property type="match status" value="1"/>
</dbReference>
<dbReference type="Proteomes" id="UP000002939">
    <property type="component" value="Unassembled WGS sequence"/>
</dbReference>
<evidence type="ECO:0000313" key="5">
    <source>
        <dbReference type="EMBL" id="EEW93167.1"/>
    </source>
</evidence>
<evidence type="ECO:0000259" key="4">
    <source>
        <dbReference type="SMART" id="SM00382"/>
    </source>
</evidence>
<dbReference type="InterPro" id="IPR003959">
    <property type="entry name" value="ATPase_AAA_core"/>
</dbReference>
<comment type="caution">
    <text evidence="5">The sequence shown here is derived from an EMBL/GenBank/DDBJ whole genome shotgun (WGS) entry which is preliminary data.</text>
</comment>
<reference evidence="5" key="2">
    <citation type="submission" date="2011-10" db="EMBL/GenBank/DDBJ databases">
        <title>The Genome Sequence of Granulicatella elegans ATCC 700633.</title>
        <authorList>
            <consortium name="The Broad Institute Genome Sequencing Platform"/>
            <consortium name="The Broad Institute Genome Sequencing Center for Infectious Disease"/>
            <person name="Earl A."/>
            <person name="Ward D."/>
            <person name="Feldgarden M."/>
            <person name="Gevers D."/>
            <person name="Sibley C.D."/>
            <person name="Field T.R."/>
            <person name="Grinwis M."/>
            <person name="Eshaghurshan C.S."/>
            <person name="Surette M.G."/>
            <person name="Young S.K."/>
            <person name="Zeng Q."/>
            <person name="Gargeya S."/>
            <person name="Fitzgerald M."/>
            <person name="Haas B."/>
            <person name="Abouelleil A."/>
            <person name="Alvarado L."/>
            <person name="Arachchi H.M."/>
            <person name="Berlin A."/>
            <person name="Brown A."/>
            <person name="Chapman S.B."/>
            <person name="Chen Z."/>
            <person name="Dunbar C."/>
            <person name="Freedman E."/>
            <person name="Gearin G."/>
            <person name="Goldberg J."/>
            <person name="Griggs A."/>
            <person name="Gujja S."/>
            <person name="Heiman D."/>
            <person name="Howarth C."/>
            <person name="Larson L."/>
            <person name="Lui A."/>
            <person name="MacDonald P.J.P."/>
            <person name="Montmayeur A."/>
            <person name="Murphy C."/>
            <person name="Neiman D."/>
            <person name="Pearson M."/>
            <person name="Priest M."/>
            <person name="Roberts A."/>
            <person name="Saif S."/>
            <person name="Shea T."/>
            <person name="Shenoy N."/>
            <person name="Sisk P."/>
            <person name="Stolte C."/>
            <person name="Sykes S."/>
            <person name="Wortman J."/>
            <person name="Nusbaum C."/>
            <person name="Birren B."/>
        </authorList>
    </citation>
    <scope>NUCLEOTIDE SEQUENCE [LARGE SCALE GENOMIC DNA]</scope>
    <source>
        <strain evidence="5">ATCC 700633</strain>
    </source>
</reference>
<dbReference type="SUPFAM" id="SSF51126">
    <property type="entry name" value="Pectin lyase-like"/>
    <property type="match status" value="1"/>
</dbReference>
<dbReference type="AlphaFoldDB" id="D0BJB4"/>
<dbReference type="EMBL" id="ACRF02000016">
    <property type="protein sequence ID" value="EEW93167.1"/>
    <property type="molecule type" value="Genomic_DNA"/>
</dbReference>
<dbReference type="HOGENOM" id="CLU_008749_2_2_9"/>
<dbReference type="SMART" id="SM00382">
    <property type="entry name" value="AAA"/>
    <property type="match status" value="2"/>
</dbReference>
<dbReference type="Gene3D" id="2.160.20.10">
    <property type="entry name" value="Single-stranded right-handed beta-helix, Pectin lyase-like"/>
    <property type="match status" value="1"/>
</dbReference>
<sequence>MPTYQVGYDDNTWDFNDAIAAAKVGDVLEIQKDYYLKFSTDNPYEITKNLTFLGLLDEENGESYFTNKFQGCISLDCGASVVFENIWFTNVNNTTLMIINENCSVTFKNCVFECTEDHNENYLIFAKEDSFVTFENCKTHFVSDENNQTIFLKNCSVTANDCFFQWRISSEGSQLKLTNTVCENYSGNAVYLQKDSRLEANNCQFYGGDMLKGYPMIWVTNSSFQLDTGIIGKADRGQGIYSEKKSGVTLTDVTVQSMDLRTTITRLNNCKIMDNFDLGPNTYCFADGIITFQCESKSSIPLRLYYCSTIFAKQLLFEKSLEVSIKGLESSLIHVQELMYAQGSSSELNIDTDEDSILHASVRHTKAIGAEGDENAPKELDSYEELQSLVGLEAVKKEIDTLIGMVDYNKQRVLRGEPPQQLVLHSMFMGNPGTGKTTVARLMGKILFERGALFGDTFKFVEVSESDLLSGYVNQTTTQTLAKLEEARGGVLFIDEAYSLDKKSTNDTGKEAITTILKYMEDHKNEIMIIFAGYTKEMEQFLQINPGLTSRVPNRLDFEDYTPEQIVQMGIKGLQKNSYEIADVEYYTRKVTLEYNRSLDRSNARWIRNFNEKIIKQLIARVIAEKSEDISLITNADIDAVLEIGKYQDNGTKKDAWEELHQLIGLHKVKEQVEDFIAQAEMNRKREQEGFATSVATLHSLFLGNPGTGKTTVARIVAELLYQKGLIATNKLIEVSRGDLIGGYQGQTAIKTREHLHAALGGVLFIDEAYSLKHGSSDNFGQEAIDEILKFMEDHRRDMVVIFAGYHKEMAEFLESNSGLKSRVPTTFDFEDYSPDEIAQIGEFILQGQGYQYDAESYRAAVKEAYATTDDYSNGRWIRNFNQKLLAHMSRRVTKDESSDFNTITSEDLEKMREA</sequence>
<evidence type="ECO:0000256" key="1">
    <source>
        <dbReference type="ARBA" id="ARBA00010378"/>
    </source>
</evidence>
<evidence type="ECO:0000256" key="3">
    <source>
        <dbReference type="ARBA" id="ARBA00022840"/>
    </source>
</evidence>
<dbReference type="CDD" id="cd00009">
    <property type="entry name" value="AAA"/>
    <property type="match status" value="2"/>
</dbReference>
<dbReference type="PANTHER" id="PTHR43392:SF2">
    <property type="entry name" value="AAA-TYPE ATPASE FAMILY PROTEIN _ ANKYRIN REPEAT FAMILY PROTEIN"/>
    <property type="match status" value="1"/>
</dbReference>
<dbReference type="RefSeq" id="WP_006702322.1">
    <property type="nucleotide sequence ID" value="NZ_KI391971.1"/>
</dbReference>
<dbReference type="Gene3D" id="3.40.50.300">
    <property type="entry name" value="P-loop containing nucleotide triphosphate hydrolases"/>
    <property type="match status" value="2"/>
</dbReference>
<dbReference type="InterPro" id="IPR027417">
    <property type="entry name" value="P-loop_NTPase"/>
</dbReference>
<keyword evidence="6" id="KW-1185">Reference proteome</keyword>
<feature type="domain" description="AAA+ ATPase" evidence="4">
    <location>
        <begin position="696"/>
        <end position="834"/>
    </location>
</feature>
<dbReference type="InterPro" id="IPR012334">
    <property type="entry name" value="Pectin_lyas_fold"/>
</dbReference>
<reference evidence="5" key="1">
    <citation type="submission" date="2009-09" db="EMBL/GenBank/DDBJ databases">
        <authorList>
            <consortium name="The Broad Institute Genome Sequencing Platform"/>
            <person name="Ward D."/>
            <person name="Feldgarden M."/>
            <person name="Earl A."/>
            <person name="Young S.K."/>
            <person name="Zeng Q."/>
            <person name="Koehrsen M."/>
            <person name="Alvarado L."/>
            <person name="Berlin A."/>
            <person name="Bochicchio J."/>
            <person name="Borenstein D."/>
            <person name="Chapman S.B."/>
            <person name="Chen Z."/>
            <person name="Engels R."/>
            <person name="Freedman E."/>
            <person name="Gellesch M."/>
            <person name="Goldberg J."/>
            <person name="Griggs A."/>
            <person name="Gujja S."/>
            <person name="Heilman E."/>
            <person name="Heiman D."/>
            <person name="Hepburn T."/>
            <person name="Howarth C."/>
            <person name="Jen D."/>
            <person name="Larson L."/>
            <person name="Lewis B."/>
            <person name="Mehta T."/>
            <person name="Park D."/>
            <person name="Pearson M."/>
            <person name="Roberts A."/>
            <person name="Saif S."/>
            <person name="Shea T."/>
            <person name="Shenoy N."/>
            <person name="Sisk P."/>
            <person name="Stolte C."/>
            <person name="Sykes S."/>
            <person name="Thomson T."/>
            <person name="Walk T."/>
            <person name="White J."/>
            <person name="Yandava C."/>
            <person name="Sibley C.D."/>
            <person name="Field T.R."/>
            <person name="Grinwis M."/>
            <person name="Eshaghurshan C.S."/>
            <person name="Surette M.G."/>
            <person name="Haas B."/>
            <person name="Nusbaum C."/>
            <person name="Birren B."/>
        </authorList>
    </citation>
    <scope>NUCLEOTIDE SEQUENCE [LARGE SCALE GENOMIC DNA]</scope>
    <source>
        <strain evidence="5">ATCC 700633</strain>
    </source>
</reference>
<dbReference type="GO" id="GO:0005524">
    <property type="term" value="F:ATP binding"/>
    <property type="evidence" value="ECO:0007669"/>
    <property type="project" value="UniProtKB-KW"/>
</dbReference>
<keyword evidence="2" id="KW-0547">Nucleotide-binding</keyword>
<protein>
    <recommendedName>
        <fullName evidence="4">AAA+ ATPase domain-containing protein</fullName>
    </recommendedName>
</protein>
<dbReference type="eggNOG" id="COG0464">
    <property type="taxonomic scope" value="Bacteria"/>
</dbReference>
<dbReference type="InterPro" id="IPR011050">
    <property type="entry name" value="Pectin_lyase_fold/virulence"/>
</dbReference>
<evidence type="ECO:0000313" key="6">
    <source>
        <dbReference type="Proteomes" id="UP000002939"/>
    </source>
</evidence>
<dbReference type="InterPro" id="IPR003593">
    <property type="entry name" value="AAA+_ATPase"/>
</dbReference>
<dbReference type="InterPro" id="IPR050773">
    <property type="entry name" value="CbxX/CfxQ_RuBisCO_ESX"/>
</dbReference>
<feature type="domain" description="AAA+ ATPase" evidence="4">
    <location>
        <begin position="422"/>
        <end position="562"/>
    </location>
</feature>
<dbReference type="GO" id="GO:0016887">
    <property type="term" value="F:ATP hydrolysis activity"/>
    <property type="evidence" value="ECO:0007669"/>
    <property type="project" value="InterPro"/>
</dbReference>
<accession>D0BJB4</accession>
<name>D0BJB4_9LACT</name>
<dbReference type="STRING" id="626369.HMPREF0446_00049"/>